<keyword evidence="4 5" id="KW-0418">Kinase</keyword>
<dbReference type="GO" id="GO:0005524">
    <property type="term" value="F:ATP binding"/>
    <property type="evidence" value="ECO:0007669"/>
    <property type="project" value="InterPro"/>
</dbReference>
<dbReference type="PRINTS" id="PR00094">
    <property type="entry name" value="ADENYLTKNASE"/>
</dbReference>
<proteinExistence type="inferred from homology"/>
<dbReference type="Pfam" id="PF00406">
    <property type="entry name" value="ADK"/>
    <property type="match status" value="2"/>
</dbReference>
<dbReference type="RefSeq" id="XP_032832292.1">
    <property type="nucleotide sequence ID" value="XM_032976401.1"/>
</dbReference>
<keyword evidence="2 5" id="KW-0808">Transferase</keyword>
<evidence type="ECO:0000313" key="6">
    <source>
        <dbReference type="Proteomes" id="UP001318040"/>
    </source>
</evidence>
<keyword evidence="3" id="KW-0547">Nucleotide-binding</keyword>
<dbReference type="CTD" id="158067"/>
<gene>
    <name evidence="7" type="primary">AK8</name>
</gene>
<dbReference type="SUPFAM" id="SSF47391">
    <property type="entry name" value="Dimerization-anchoring domain of cAMP-dependent PK regulatory subunit"/>
    <property type="match status" value="1"/>
</dbReference>
<comment type="similarity">
    <text evidence="1 5">Belongs to the adenylate kinase family.</text>
</comment>
<name>A0AAJ7UCI3_PETMA</name>
<evidence type="ECO:0000313" key="7">
    <source>
        <dbReference type="RefSeq" id="XP_032832292.1"/>
    </source>
</evidence>
<organism evidence="6 7">
    <name type="scientific">Petromyzon marinus</name>
    <name type="common">Sea lamprey</name>
    <dbReference type="NCBI Taxonomy" id="7757"/>
    <lineage>
        <taxon>Eukaryota</taxon>
        <taxon>Metazoa</taxon>
        <taxon>Chordata</taxon>
        <taxon>Craniata</taxon>
        <taxon>Vertebrata</taxon>
        <taxon>Cyclostomata</taxon>
        <taxon>Hyperoartia</taxon>
        <taxon>Petromyzontiformes</taxon>
        <taxon>Petromyzontidae</taxon>
        <taxon>Petromyzon</taxon>
    </lineage>
</organism>
<dbReference type="InterPro" id="IPR036193">
    <property type="entry name" value="ADK_active_lid_dom_sf"/>
</dbReference>
<dbReference type="PANTHER" id="PTHR23359">
    <property type="entry name" value="NUCLEOTIDE KINASE"/>
    <property type="match status" value="1"/>
</dbReference>
<reference evidence="7" key="1">
    <citation type="submission" date="2025-08" db="UniProtKB">
        <authorList>
            <consortium name="RefSeq"/>
        </authorList>
    </citation>
    <scope>IDENTIFICATION</scope>
    <source>
        <tissue evidence="7">Sperm</tissue>
    </source>
</reference>
<dbReference type="GO" id="GO:0004017">
    <property type="term" value="F:AMP kinase activity"/>
    <property type="evidence" value="ECO:0007669"/>
    <property type="project" value="InterPro"/>
</dbReference>
<accession>A0AAJ7UCI3</accession>
<dbReference type="AlphaFoldDB" id="A0AAJ7UCI3"/>
<dbReference type="Proteomes" id="UP001318040">
    <property type="component" value="Chromosome 59"/>
</dbReference>
<evidence type="ECO:0000256" key="2">
    <source>
        <dbReference type="ARBA" id="ARBA00022679"/>
    </source>
</evidence>
<dbReference type="InterPro" id="IPR000850">
    <property type="entry name" value="Adenylat/UMP-CMP_kin"/>
</dbReference>
<protein>
    <submittedName>
        <fullName evidence="7">Adenylate kinase 8</fullName>
    </submittedName>
</protein>
<dbReference type="CDD" id="cd01428">
    <property type="entry name" value="ADK"/>
    <property type="match status" value="2"/>
</dbReference>
<dbReference type="SUPFAM" id="SSF57774">
    <property type="entry name" value="Microbial and mitochondrial ADK, insert 'zinc finger' domain"/>
    <property type="match status" value="1"/>
</dbReference>
<sequence length="482" mass="53986">MDATQRPLRVPTDLEVYAEAHGLFDLCKNLLEQVLIHKPDDPIQFFIDAINRDNQDVPRILLLGPPASGKTTIARLACERLGAVHVSMDRLVANTGSDFAAEVRRLKETGQEVPPHLWVRLVRDRLMENDCTNQGWLIEDFPQTRPQALLLQEKGIAPRHVVMLDAPDAVLIERNQGKRVDPLTGDVYHATFAWPNEPSVRARLLAPPGISEERTAERLRRHRRDAWAVEACYPSCLRSVNADQPAPDLLAQVLTLVAERERPLGPGTARLLLLGPPGSGKDLQASRLALKYGLLNVSYRKLLLEAAAGESATGQAVKMHLESRRPVPDLLVARLLAERLRRRDATARGWVLHGPPRVAEQLALLQSDGIFPNRVFILDVPDDTAVERTSLRKTDPVTGERYHEIFRPAPDGAVWARCRQHPRDSEAEVRERLREFRSLVAPARLLHPRAVLVNADRDPHTVLEHLESRLVNALPAIPREGN</sequence>
<dbReference type="KEGG" id="pmrn:116955372"/>
<keyword evidence="6" id="KW-1185">Reference proteome</keyword>
<evidence type="ECO:0000256" key="1">
    <source>
        <dbReference type="ARBA" id="ARBA00007220"/>
    </source>
</evidence>
<dbReference type="InterPro" id="IPR027417">
    <property type="entry name" value="P-loop_NTPase"/>
</dbReference>
<dbReference type="GeneID" id="116955372"/>
<evidence type="ECO:0000256" key="4">
    <source>
        <dbReference type="ARBA" id="ARBA00022777"/>
    </source>
</evidence>
<evidence type="ECO:0000256" key="5">
    <source>
        <dbReference type="RuleBase" id="RU003330"/>
    </source>
</evidence>
<dbReference type="CDD" id="cd22979">
    <property type="entry name" value="DD_AK8"/>
    <property type="match status" value="1"/>
</dbReference>
<dbReference type="SUPFAM" id="SSF52540">
    <property type="entry name" value="P-loop containing nucleoside triphosphate hydrolases"/>
    <property type="match status" value="2"/>
</dbReference>
<dbReference type="Gene3D" id="3.40.50.300">
    <property type="entry name" value="P-loop containing nucleotide triphosphate hydrolases"/>
    <property type="match status" value="2"/>
</dbReference>
<evidence type="ECO:0000256" key="3">
    <source>
        <dbReference type="ARBA" id="ARBA00022741"/>
    </source>
</evidence>